<sequence>MCANLTVDDEGKRVVNTNGKEIGVVDEVGAGVAFVEPGAEMSESIKSRLSRDRDVADGMERYHLDEDHIDEITRDEIRLQRF</sequence>
<dbReference type="GeneID" id="63186109"/>
<evidence type="ECO:0000313" key="1">
    <source>
        <dbReference type="EMBL" id="QSW99825.1"/>
    </source>
</evidence>
<dbReference type="AlphaFoldDB" id="A0A8A2VHD8"/>
<evidence type="ECO:0000313" key="2">
    <source>
        <dbReference type="Proteomes" id="UP000663203"/>
    </source>
</evidence>
<evidence type="ECO:0008006" key="3">
    <source>
        <dbReference type="Google" id="ProtNLM"/>
    </source>
</evidence>
<keyword evidence="2" id="KW-1185">Reference proteome</keyword>
<dbReference type="KEGG" id="hakz:J0X25_02350"/>
<dbReference type="EMBL" id="CP071462">
    <property type="protein sequence ID" value="QSW99825.1"/>
    <property type="molecule type" value="Genomic_DNA"/>
</dbReference>
<dbReference type="Proteomes" id="UP000663203">
    <property type="component" value="Chromosome"/>
</dbReference>
<accession>A0A8A2VHD8</accession>
<dbReference type="RefSeq" id="WP_207289431.1">
    <property type="nucleotide sequence ID" value="NZ_CP071462.1"/>
</dbReference>
<reference evidence="1 2" key="1">
    <citation type="submission" date="2021-03" db="EMBL/GenBank/DDBJ databases">
        <title>Haloterrigena longa sp. nov. and Haloterrigena limicola sp. nov., extremely halophilic archaea isolated from a salt lake.</title>
        <authorList>
            <person name="Henglin C."/>
        </authorList>
    </citation>
    <scope>NUCLEOTIDE SEQUENCE [LARGE SCALE GENOMIC DNA]</scope>
    <source>
        <strain evidence="1 2">KZCA68</strain>
    </source>
</reference>
<protein>
    <recommendedName>
        <fullName evidence="3">PRC-barrel domain-containing protein</fullName>
    </recommendedName>
</protein>
<gene>
    <name evidence="1" type="ORF">J0X25_02350</name>
</gene>
<proteinExistence type="predicted"/>
<name>A0A8A2VHD8_9EURY</name>
<organism evidence="1 2">
    <name type="scientific">Haloterrigena alkaliphila</name>
    <dbReference type="NCBI Taxonomy" id="2816475"/>
    <lineage>
        <taxon>Archaea</taxon>
        <taxon>Methanobacteriati</taxon>
        <taxon>Methanobacteriota</taxon>
        <taxon>Stenosarchaea group</taxon>
        <taxon>Halobacteria</taxon>
        <taxon>Halobacteriales</taxon>
        <taxon>Natrialbaceae</taxon>
        <taxon>Haloterrigena</taxon>
    </lineage>
</organism>